<dbReference type="AlphaFoldDB" id="A0A426YH63"/>
<dbReference type="Proteomes" id="UP000287651">
    <property type="component" value="Unassembled WGS sequence"/>
</dbReference>
<evidence type="ECO:0000256" key="4">
    <source>
        <dbReference type="ARBA" id="ARBA00023136"/>
    </source>
</evidence>
<keyword evidence="3" id="KW-1133">Transmembrane helix</keyword>
<evidence type="ECO:0000256" key="5">
    <source>
        <dbReference type="SAM" id="MobiDB-lite"/>
    </source>
</evidence>
<keyword evidence="4" id="KW-0472">Membrane</keyword>
<evidence type="ECO:0000313" key="7">
    <source>
        <dbReference type="Proteomes" id="UP000287651"/>
    </source>
</evidence>
<dbReference type="GO" id="GO:0061817">
    <property type="term" value="P:endoplasmic reticulum-plasma membrane tethering"/>
    <property type="evidence" value="ECO:0007669"/>
    <property type="project" value="TreeGrafter"/>
</dbReference>
<keyword evidence="2" id="KW-0812">Transmembrane</keyword>
<protein>
    <submittedName>
        <fullName evidence="6">Uncharacterized protein</fullName>
    </submittedName>
</protein>
<comment type="caution">
    <text evidence="6">The sequence shown here is derived from an EMBL/GenBank/DDBJ whole genome shotgun (WGS) entry which is preliminary data.</text>
</comment>
<proteinExistence type="predicted"/>
<name>A0A426YH63_ENSVE</name>
<gene>
    <name evidence="6" type="ORF">B296_00036263</name>
</gene>
<evidence type="ECO:0000256" key="2">
    <source>
        <dbReference type="ARBA" id="ARBA00022692"/>
    </source>
</evidence>
<reference evidence="6 7" key="1">
    <citation type="journal article" date="2014" name="Agronomy (Basel)">
        <title>A Draft Genome Sequence for Ensete ventricosum, the Drought-Tolerant Tree Against Hunger.</title>
        <authorList>
            <person name="Harrison J."/>
            <person name="Moore K.A."/>
            <person name="Paszkiewicz K."/>
            <person name="Jones T."/>
            <person name="Grant M."/>
            <person name="Ambacheew D."/>
            <person name="Muzemil S."/>
            <person name="Studholme D.J."/>
        </authorList>
    </citation>
    <scope>NUCLEOTIDE SEQUENCE [LARGE SCALE GENOMIC DNA]</scope>
</reference>
<dbReference type="EMBL" id="AMZH03012396">
    <property type="protein sequence ID" value="RRT51099.1"/>
    <property type="molecule type" value="Genomic_DNA"/>
</dbReference>
<dbReference type="InterPro" id="IPR016763">
    <property type="entry name" value="VAP"/>
</dbReference>
<comment type="subcellular location">
    <subcellularLocation>
        <location evidence="1">Membrane</location>
        <topology evidence="1">Single-pass type IV membrane protein</topology>
    </subcellularLocation>
</comment>
<evidence type="ECO:0000313" key="6">
    <source>
        <dbReference type="EMBL" id="RRT51099.1"/>
    </source>
</evidence>
<dbReference type="GO" id="GO:0005886">
    <property type="term" value="C:plasma membrane"/>
    <property type="evidence" value="ECO:0007669"/>
    <property type="project" value="TreeGrafter"/>
</dbReference>
<dbReference type="PANTHER" id="PTHR10809:SF6">
    <property type="entry name" value="AT11025P-RELATED"/>
    <property type="match status" value="1"/>
</dbReference>
<organism evidence="6 7">
    <name type="scientific">Ensete ventricosum</name>
    <name type="common">Abyssinian banana</name>
    <name type="synonym">Musa ensete</name>
    <dbReference type="NCBI Taxonomy" id="4639"/>
    <lineage>
        <taxon>Eukaryota</taxon>
        <taxon>Viridiplantae</taxon>
        <taxon>Streptophyta</taxon>
        <taxon>Embryophyta</taxon>
        <taxon>Tracheophyta</taxon>
        <taxon>Spermatophyta</taxon>
        <taxon>Magnoliopsida</taxon>
        <taxon>Liliopsida</taxon>
        <taxon>Zingiberales</taxon>
        <taxon>Musaceae</taxon>
        <taxon>Ensete</taxon>
    </lineage>
</organism>
<dbReference type="PANTHER" id="PTHR10809">
    <property type="entry name" value="VESICLE-ASSOCIATED MEMBRANE PROTEIN-ASSOCIATED PROTEIN"/>
    <property type="match status" value="1"/>
</dbReference>
<dbReference type="GO" id="GO:0090158">
    <property type="term" value="P:endoplasmic reticulum membrane organization"/>
    <property type="evidence" value="ECO:0007669"/>
    <property type="project" value="TreeGrafter"/>
</dbReference>
<evidence type="ECO:0000256" key="3">
    <source>
        <dbReference type="ARBA" id="ARBA00022989"/>
    </source>
</evidence>
<dbReference type="GO" id="GO:0005789">
    <property type="term" value="C:endoplasmic reticulum membrane"/>
    <property type="evidence" value="ECO:0007669"/>
    <property type="project" value="InterPro"/>
</dbReference>
<feature type="region of interest" description="Disordered" evidence="5">
    <location>
        <begin position="137"/>
        <end position="163"/>
    </location>
</feature>
<evidence type="ECO:0000256" key="1">
    <source>
        <dbReference type="ARBA" id="ARBA00004211"/>
    </source>
</evidence>
<sequence length="207" mass="23430">METHLYVFPRSPSLHRQLRIHERGRSRLPFTPFAFLFLLSSPLFLSSSFPSSLFGATSGREGDFEMSPRELLEIDPLELKFPCQDDEPEEVLRQAQCWDRSAPIHMRCYWYANLVSAFSKESGNVVDEVKLRVLYVSPPQPPSPVPEGSEEDSSPRPSVSDNGNSNASELLAVSILHDLFMHRLLLACSFDMEDFDCNMDVGDKSIC</sequence>
<accession>A0A426YH63</accession>